<name>A0AAV2TXT2_CALDB</name>
<dbReference type="AlphaFoldDB" id="A0AAV2TXT2"/>
<feature type="transmembrane region" description="Helical" evidence="8">
    <location>
        <begin position="116"/>
        <end position="138"/>
    </location>
</feature>
<feature type="transmembrane region" description="Helical" evidence="8">
    <location>
        <begin position="357"/>
        <end position="376"/>
    </location>
</feature>
<evidence type="ECO:0000313" key="10">
    <source>
        <dbReference type="Proteomes" id="UP001497525"/>
    </source>
</evidence>
<keyword evidence="6 8" id="KW-0472">Membrane</keyword>
<feature type="transmembrane region" description="Helical" evidence="8">
    <location>
        <begin position="282"/>
        <end position="304"/>
    </location>
</feature>
<dbReference type="SUPFAM" id="SSF103473">
    <property type="entry name" value="MFS general substrate transporter"/>
    <property type="match status" value="1"/>
</dbReference>
<accession>A0AAV2TXT2</accession>
<evidence type="ECO:0000256" key="5">
    <source>
        <dbReference type="ARBA" id="ARBA00022989"/>
    </source>
</evidence>
<evidence type="ECO:0000313" key="9">
    <source>
        <dbReference type="EMBL" id="CAL5139693.1"/>
    </source>
</evidence>
<keyword evidence="5 8" id="KW-1133">Transmembrane helix</keyword>
<feature type="transmembrane region" description="Helical" evidence="8">
    <location>
        <begin position="150"/>
        <end position="173"/>
    </location>
</feature>
<feature type="transmembrane region" description="Helical" evidence="8">
    <location>
        <begin position="324"/>
        <end position="345"/>
    </location>
</feature>
<dbReference type="PANTHER" id="PTHR10332">
    <property type="entry name" value="EQUILIBRATIVE NUCLEOSIDE TRANSPORTER"/>
    <property type="match status" value="1"/>
</dbReference>
<comment type="subcellular location">
    <subcellularLocation>
        <location evidence="1">Membrane</location>
        <topology evidence="1">Multi-pass membrane protein</topology>
    </subcellularLocation>
</comment>
<feature type="region of interest" description="Disordered" evidence="7">
    <location>
        <begin position="1"/>
        <end position="20"/>
    </location>
</feature>
<dbReference type="InterPro" id="IPR002259">
    <property type="entry name" value="Eqnu_transpt"/>
</dbReference>
<keyword evidence="3" id="KW-0813">Transport</keyword>
<dbReference type="GO" id="GO:0005337">
    <property type="term" value="F:nucleoside transmembrane transporter activity"/>
    <property type="evidence" value="ECO:0007669"/>
    <property type="project" value="InterPro"/>
</dbReference>
<keyword evidence="4 8" id="KW-0812">Transmembrane</keyword>
<dbReference type="PIRSF" id="PIRSF016379">
    <property type="entry name" value="ENT"/>
    <property type="match status" value="1"/>
</dbReference>
<proteinExistence type="inferred from homology"/>
<evidence type="ECO:0000256" key="7">
    <source>
        <dbReference type="SAM" id="MobiDB-lite"/>
    </source>
</evidence>
<comment type="caution">
    <text evidence="9">The sequence shown here is derived from an EMBL/GenBank/DDBJ whole genome shotgun (WGS) entry which is preliminary data.</text>
</comment>
<feature type="transmembrane region" description="Helical" evidence="8">
    <location>
        <begin position="32"/>
        <end position="52"/>
    </location>
</feature>
<dbReference type="InterPro" id="IPR036259">
    <property type="entry name" value="MFS_trans_sf"/>
</dbReference>
<protein>
    <recommendedName>
        <fullName evidence="11">Equilibrative nucleoside transporter 3</fullName>
    </recommendedName>
</protein>
<feature type="transmembrane region" description="Helical" evidence="8">
    <location>
        <begin position="212"/>
        <end position="233"/>
    </location>
</feature>
<comment type="similarity">
    <text evidence="2">Belongs to the SLC29A/ENT transporter (TC 2.A.57) family.</text>
</comment>
<dbReference type="EMBL" id="CAXLJL010000623">
    <property type="protein sequence ID" value="CAL5139693.1"/>
    <property type="molecule type" value="Genomic_DNA"/>
</dbReference>
<dbReference type="Pfam" id="PF01733">
    <property type="entry name" value="Nucleoside_tran"/>
    <property type="match status" value="1"/>
</dbReference>
<evidence type="ECO:0000256" key="3">
    <source>
        <dbReference type="ARBA" id="ARBA00022448"/>
    </source>
</evidence>
<evidence type="ECO:0000256" key="6">
    <source>
        <dbReference type="ARBA" id="ARBA00023136"/>
    </source>
</evidence>
<reference evidence="9" key="1">
    <citation type="submission" date="2024-06" db="EMBL/GenBank/DDBJ databases">
        <authorList>
            <person name="Liu X."/>
            <person name="Lenzi L."/>
            <person name="Haldenby T S."/>
            <person name="Uol C."/>
        </authorList>
    </citation>
    <scope>NUCLEOTIDE SEQUENCE</scope>
</reference>
<feature type="transmembrane region" description="Helical" evidence="8">
    <location>
        <begin position="392"/>
        <end position="411"/>
    </location>
</feature>
<evidence type="ECO:0008006" key="11">
    <source>
        <dbReference type="Google" id="ProtNLM"/>
    </source>
</evidence>
<evidence type="ECO:0000256" key="8">
    <source>
        <dbReference type="SAM" id="Phobius"/>
    </source>
</evidence>
<feature type="transmembrane region" description="Helical" evidence="8">
    <location>
        <begin position="87"/>
        <end position="107"/>
    </location>
</feature>
<evidence type="ECO:0000256" key="1">
    <source>
        <dbReference type="ARBA" id="ARBA00004141"/>
    </source>
</evidence>
<organism evidence="9 10">
    <name type="scientific">Calicophoron daubneyi</name>
    <name type="common">Rumen fluke</name>
    <name type="synonym">Paramphistomum daubneyi</name>
    <dbReference type="NCBI Taxonomy" id="300641"/>
    <lineage>
        <taxon>Eukaryota</taxon>
        <taxon>Metazoa</taxon>
        <taxon>Spiralia</taxon>
        <taxon>Lophotrochozoa</taxon>
        <taxon>Platyhelminthes</taxon>
        <taxon>Trematoda</taxon>
        <taxon>Digenea</taxon>
        <taxon>Plagiorchiida</taxon>
        <taxon>Pronocephalata</taxon>
        <taxon>Paramphistomoidea</taxon>
        <taxon>Paramphistomidae</taxon>
        <taxon>Calicophoron</taxon>
    </lineage>
</organism>
<evidence type="ECO:0000256" key="4">
    <source>
        <dbReference type="ARBA" id="ARBA00022692"/>
    </source>
</evidence>
<dbReference type="PANTHER" id="PTHR10332:SF88">
    <property type="entry name" value="EQUILIBRATIVE NUCLEOSIDE TRANSPORTER 1, ISOFORM A"/>
    <property type="match status" value="1"/>
</dbReference>
<evidence type="ECO:0000256" key="2">
    <source>
        <dbReference type="ARBA" id="ARBA00007965"/>
    </source>
</evidence>
<dbReference type="Proteomes" id="UP001497525">
    <property type="component" value="Unassembled WGS sequence"/>
</dbReference>
<gene>
    <name evidence="9" type="ORF">CDAUBV1_LOCUS14808</name>
</gene>
<sequence length="454" mass="50051">MEDDNESLISEDVTPNNVDDDLRNAPEDRYNLAYIILFISGVGALLPWNFFITDIPYFQYKLRNTSDNSSVLDPDHMTSSQVLFGNYLTLCSMIPLALTNICSLVIAKWMGSFTRYICGSVVVLLMFILTVSLIPVYLPEQAFLGVTLSSVVLINIGNALAQGGMYSIAALLPPRNVKSCMEGQAIGGVLSAVANLITIGSATNLIDSSLAYFTFASFVLAMAMILTLSLRWLPYFQYYRSVEDSRKRNPEPPVTEIISEGSNMVDDQMAVRKGGWVFRSMFELWMPGCAVLLTFMITLSLFPAILQPIKSTIYPASTTWAGKYFAPVIVYLSFNICDYIGRFIAGVFKWPRSNQQKLIFTLTIIRVTFIPFALIMNQQPRQHLPVVLGHDAFPIILVILLGLTNGYFISLEMMHAPDYATPGNKERAGVALSLYIALGLGLGVAASAGLALAL</sequence>
<dbReference type="GO" id="GO:0005886">
    <property type="term" value="C:plasma membrane"/>
    <property type="evidence" value="ECO:0007669"/>
    <property type="project" value="TreeGrafter"/>
</dbReference>
<feature type="transmembrane region" description="Helical" evidence="8">
    <location>
        <begin position="185"/>
        <end position="206"/>
    </location>
</feature>
<dbReference type="PRINTS" id="PR01130">
    <property type="entry name" value="DERENTRNSPRT"/>
</dbReference>
<feature type="transmembrane region" description="Helical" evidence="8">
    <location>
        <begin position="432"/>
        <end position="453"/>
    </location>
</feature>